<accession>A0AAD9Q0S9</accession>
<dbReference type="AlphaFoldDB" id="A0AAD9Q0S9"/>
<dbReference type="EMBL" id="JARQWQ010000089">
    <property type="protein sequence ID" value="KAK2552246.1"/>
    <property type="molecule type" value="Genomic_DNA"/>
</dbReference>
<keyword evidence="2" id="KW-1185">Reference proteome</keyword>
<gene>
    <name evidence="1" type="ORF">P5673_026773</name>
</gene>
<name>A0AAD9Q0S9_ACRCE</name>
<sequence>MFAKILLRRNWQISENSRISSSNCDCVISVCTALLTVHSFLTDGFIYSALKDIEITGHIDTAINCSSYAKTCKLIYVCMVLLLYWWRHYLDLKCKRNELILVQRQKPCCRLYTLHHEVCPCCCSKQASKQASKQVYLYRFFSISPEEITAILEDKEESQQRKELVEKVKSEKTLIEKGFSHGNGKDKRISVKN</sequence>
<evidence type="ECO:0000313" key="2">
    <source>
        <dbReference type="Proteomes" id="UP001249851"/>
    </source>
</evidence>
<protein>
    <submittedName>
        <fullName evidence="1">Uncharacterized protein</fullName>
    </submittedName>
</protein>
<reference evidence="1" key="2">
    <citation type="journal article" date="2023" name="Science">
        <title>Genomic signatures of disease resistance in endangered staghorn corals.</title>
        <authorList>
            <person name="Vollmer S.V."/>
            <person name="Selwyn J.D."/>
            <person name="Despard B.A."/>
            <person name="Roesel C.L."/>
        </authorList>
    </citation>
    <scope>NUCLEOTIDE SEQUENCE</scope>
    <source>
        <strain evidence="1">K2</strain>
    </source>
</reference>
<comment type="caution">
    <text evidence="1">The sequence shown here is derived from an EMBL/GenBank/DDBJ whole genome shotgun (WGS) entry which is preliminary data.</text>
</comment>
<proteinExistence type="predicted"/>
<evidence type="ECO:0000313" key="1">
    <source>
        <dbReference type="EMBL" id="KAK2552246.1"/>
    </source>
</evidence>
<reference evidence="1" key="1">
    <citation type="journal article" date="2023" name="G3 (Bethesda)">
        <title>Whole genome assembly and annotation of the endangered Caribbean coral Acropora cervicornis.</title>
        <authorList>
            <person name="Selwyn J.D."/>
            <person name="Vollmer S.V."/>
        </authorList>
    </citation>
    <scope>NUCLEOTIDE SEQUENCE</scope>
    <source>
        <strain evidence="1">K2</strain>
    </source>
</reference>
<dbReference type="Proteomes" id="UP001249851">
    <property type="component" value="Unassembled WGS sequence"/>
</dbReference>
<organism evidence="1 2">
    <name type="scientific">Acropora cervicornis</name>
    <name type="common">Staghorn coral</name>
    <dbReference type="NCBI Taxonomy" id="6130"/>
    <lineage>
        <taxon>Eukaryota</taxon>
        <taxon>Metazoa</taxon>
        <taxon>Cnidaria</taxon>
        <taxon>Anthozoa</taxon>
        <taxon>Hexacorallia</taxon>
        <taxon>Scleractinia</taxon>
        <taxon>Astrocoeniina</taxon>
        <taxon>Acroporidae</taxon>
        <taxon>Acropora</taxon>
    </lineage>
</organism>